<dbReference type="AlphaFoldDB" id="A0A0N5AV00"/>
<evidence type="ECO:0000256" key="1">
    <source>
        <dbReference type="ARBA" id="ARBA00022614"/>
    </source>
</evidence>
<keyword evidence="2" id="KW-0677">Repeat</keyword>
<accession>A0A0N5AV00</accession>
<dbReference type="SUPFAM" id="SSF52058">
    <property type="entry name" value="L domain-like"/>
    <property type="match status" value="1"/>
</dbReference>
<evidence type="ECO:0000256" key="3">
    <source>
        <dbReference type="SAM" id="MobiDB-lite"/>
    </source>
</evidence>
<dbReference type="InterPro" id="IPR032675">
    <property type="entry name" value="LRR_dom_sf"/>
</dbReference>
<feature type="region of interest" description="Disordered" evidence="3">
    <location>
        <begin position="1"/>
        <end position="39"/>
    </location>
</feature>
<sequence length="280" mass="31728">MGNDSSKKSGSHNTEASSTNLKRKGISVNFKTGPSSSTVQKHIDNAQKSRVLQLRNCNLKNLPEQLFEVTEILRNLDLSQNCIRSLPSTIGTFVNLKQLHLSNNELSALPDDIGLLKKLEVLSLDNNELSTLPDGFVGLSSLAILKLSHNKFVDFPKVVCHLASLDNLDMSSNLVEQLPDQVTLTIFFRRLISYLVVIQINLNQNRLNSLNENLICCRRLRTLRVEENCLKKTDFTENFLTNSTVSLITFGGNLFQDKDFQDRPGYYEYQNRYTATKRKM</sequence>
<dbReference type="Gene3D" id="3.80.10.10">
    <property type="entry name" value="Ribonuclease Inhibitor"/>
    <property type="match status" value="2"/>
</dbReference>
<evidence type="ECO:0000256" key="2">
    <source>
        <dbReference type="ARBA" id="ARBA00022737"/>
    </source>
</evidence>
<dbReference type="PANTHER" id="PTHR48051:SF1">
    <property type="entry name" value="RAS SUPPRESSOR PROTEIN 1"/>
    <property type="match status" value="1"/>
</dbReference>
<dbReference type="Pfam" id="PF13855">
    <property type="entry name" value="LRR_8"/>
    <property type="match status" value="1"/>
</dbReference>
<dbReference type="SMART" id="SM00364">
    <property type="entry name" value="LRR_BAC"/>
    <property type="match status" value="3"/>
</dbReference>
<keyword evidence="4" id="KW-1185">Reference proteome</keyword>
<feature type="compositionally biased region" description="Polar residues" evidence="3">
    <location>
        <begin position="29"/>
        <end position="39"/>
    </location>
</feature>
<dbReference type="Proteomes" id="UP000046393">
    <property type="component" value="Unplaced"/>
</dbReference>
<dbReference type="WBParaSite" id="SMUV_0000870001-mRNA-1">
    <property type="protein sequence ID" value="SMUV_0000870001-mRNA-1"/>
    <property type="gene ID" value="SMUV_0000870001"/>
</dbReference>
<feature type="compositionally biased region" description="Polar residues" evidence="3">
    <location>
        <begin position="11"/>
        <end position="20"/>
    </location>
</feature>
<proteinExistence type="predicted"/>
<dbReference type="PANTHER" id="PTHR48051">
    <property type="match status" value="1"/>
</dbReference>
<dbReference type="InterPro" id="IPR050216">
    <property type="entry name" value="LRR_domain-containing"/>
</dbReference>
<evidence type="ECO:0000313" key="5">
    <source>
        <dbReference type="WBParaSite" id="SMUV_0000870001-mRNA-1"/>
    </source>
</evidence>
<reference evidence="5" key="1">
    <citation type="submission" date="2017-02" db="UniProtKB">
        <authorList>
            <consortium name="WormBaseParasite"/>
        </authorList>
    </citation>
    <scope>IDENTIFICATION</scope>
</reference>
<keyword evidence="1" id="KW-0433">Leucine-rich repeat</keyword>
<organism evidence="4 5">
    <name type="scientific">Syphacia muris</name>
    <dbReference type="NCBI Taxonomy" id="451379"/>
    <lineage>
        <taxon>Eukaryota</taxon>
        <taxon>Metazoa</taxon>
        <taxon>Ecdysozoa</taxon>
        <taxon>Nematoda</taxon>
        <taxon>Chromadorea</taxon>
        <taxon>Rhabditida</taxon>
        <taxon>Spirurina</taxon>
        <taxon>Oxyuridomorpha</taxon>
        <taxon>Oxyuroidea</taxon>
        <taxon>Oxyuridae</taxon>
        <taxon>Syphacia</taxon>
    </lineage>
</organism>
<protein>
    <submittedName>
        <fullName evidence="5">Leucine-rich repeat-containing protein 40</fullName>
    </submittedName>
</protein>
<dbReference type="InterPro" id="IPR001611">
    <property type="entry name" value="Leu-rich_rpt"/>
</dbReference>
<name>A0A0N5AV00_9BILA</name>
<evidence type="ECO:0000313" key="4">
    <source>
        <dbReference type="Proteomes" id="UP000046393"/>
    </source>
</evidence>
<dbReference type="GO" id="GO:0005737">
    <property type="term" value="C:cytoplasm"/>
    <property type="evidence" value="ECO:0007669"/>
    <property type="project" value="TreeGrafter"/>
</dbReference>
<dbReference type="PROSITE" id="PS51450">
    <property type="entry name" value="LRR"/>
    <property type="match status" value="2"/>
</dbReference>
<dbReference type="InterPro" id="IPR003591">
    <property type="entry name" value="Leu-rich_rpt_typical-subtyp"/>
</dbReference>
<dbReference type="SMART" id="SM00369">
    <property type="entry name" value="LRR_TYP"/>
    <property type="match status" value="6"/>
</dbReference>
<dbReference type="STRING" id="451379.A0A0N5AV00"/>